<keyword evidence="4" id="KW-0408">Iron</keyword>
<gene>
    <name evidence="8" type="ordered locus">Marme_3992</name>
</gene>
<accession>F2JZB5</accession>
<name>F2JZB5_MARM1</name>
<evidence type="ECO:0000313" key="9">
    <source>
        <dbReference type="Proteomes" id="UP000001062"/>
    </source>
</evidence>
<dbReference type="EMBL" id="CP002583">
    <property type="protein sequence ID" value="ADZ93200.1"/>
    <property type="molecule type" value="Genomic_DNA"/>
</dbReference>
<dbReference type="Pfam" id="PF01497">
    <property type="entry name" value="Peripla_BP_2"/>
    <property type="match status" value="1"/>
</dbReference>
<keyword evidence="5 6" id="KW-0732">Signal</keyword>
<dbReference type="Proteomes" id="UP000001062">
    <property type="component" value="Chromosome"/>
</dbReference>
<dbReference type="PRINTS" id="PR01715">
    <property type="entry name" value="FERRIBNDNGPP"/>
</dbReference>
<evidence type="ECO:0000256" key="5">
    <source>
        <dbReference type="ARBA" id="ARBA00022729"/>
    </source>
</evidence>
<reference evidence="8 9" key="1">
    <citation type="journal article" date="2012" name="Stand. Genomic Sci.">
        <title>Complete genome sequence of the melanogenic marine bacterium Marinomonas mediterranea type strain (MMB-1(T)).</title>
        <authorList>
            <person name="Lucas-Elio P."/>
            <person name="Goodwin L."/>
            <person name="Woyke T."/>
            <person name="Pitluck S."/>
            <person name="Nolan M."/>
            <person name="Kyrpides N.C."/>
            <person name="Detter J.C."/>
            <person name="Copeland A."/>
            <person name="Teshima H."/>
            <person name="Bruce D."/>
            <person name="Detter C."/>
            <person name="Tapia R."/>
            <person name="Han S."/>
            <person name="Land M.L."/>
            <person name="Ivanova N."/>
            <person name="Mikhailova N."/>
            <person name="Johnston A.W."/>
            <person name="Sanchez-Amat A."/>
        </authorList>
    </citation>
    <scope>NUCLEOTIDE SEQUENCE [LARGE SCALE GENOMIC DNA]</scope>
    <source>
        <strain evidence="9">ATCC 700492 / JCM 21426 / NBRC 103028 / MMB-1</strain>
    </source>
</reference>
<proteinExistence type="inferred from homology"/>
<feature type="signal peptide" evidence="6">
    <location>
        <begin position="1"/>
        <end position="26"/>
    </location>
</feature>
<protein>
    <submittedName>
        <fullName evidence="8">ABC-type transporter, periplasmic subunit</fullName>
    </submittedName>
</protein>
<keyword evidence="9" id="KW-1185">Reference proteome</keyword>
<evidence type="ECO:0000259" key="7">
    <source>
        <dbReference type="PROSITE" id="PS50983"/>
    </source>
</evidence>
<dbReference type="PROSITE" id="PS50983">
    <property type="entry name" value="FE_B12_PBP"/>
    <property type="match status" value="1"/>
</dbReference>
<evidence type="ECO:0000256" key="2">
    <source>
        <dbReference type="ARBA" id="ARBA00008814"/>
    </source>
</evidence>
<dbReference type="InterPro" id="IPR051313">
    <property type="entry name" value="Bact_iron-sidero_bind"/>
</dbReference>
<dbReference type="PANTHER" id="PTHR30532:SF1">
    <property type="entry name" value="IRON(3+)-HYDROXAMATE-BINDING PROTEIN FHUD"/>
    <property type="match status" value="1"/>
</dbReference>
<dbReference type="GO" id="GO:1901678">
    <property type="term" value="P:iron coordination entity transport"/>
    <property type="evidence" value="ECO:0007669"/>
    <property type="project" value="UniProtKB-ARBA"/>
</dbReference>
<comment type="subcellular location">
    <subcellularLocation>
        <location evidence="1">Cell envelope</location>
    </subcellularLocation>
</comment>
<evidence type="ECO:0000256" key="6">
    <source>
        <dbReference type="SAM" id="SignalP"/>
    </source>
</evidence>
<evidence type="ECO:0000313" key="8">
    <source>
        <dbReference type="EMBL" id="ADZ93200.1"/>
    </source>
</evidence>
<keyword evidence="4" id="KW-0406">Ion transport</keyword>
<feature type="domain" description="Fe/B12 periplasmic-binding" evidence="7">
    <location>
        <begin position="44"/>
        <end position="306"/>
    </location>
</feature>
<keyword evidence="3" id="KW-0813">Transport</keyword>
<evidence type="ECO:0000256" key="3">
    <source>
        <dbReference type="ARBA" id="ARBA00022448"/>
    </source>
</evidence>
<comment type="similarity">
    <text evidence="2">Belongs to the bacterial solute-binding protein 8 family.</text>
</comment>
<dbReference type="STRING" id="717774.Marme_3992"/>
<keyword evidence="4" id="KW-0410">Iron transport</keyword>
<dbReference type="OrthoDB" id="6160519at2"/>
<dbReference type="RefSeq" id="WP_013663102.1">
    <property type="nucleotide sequence ID" value="NC_015276.1"/>
</dbReference>
<dbReference type="SUPFAM" id="SSF53807">
    <property type="entry name" value="Helical backbone' metal receptor"/>
    <property type="match status" value="1"/>
</dbReference>
<dbReference type="eggNOG" id="COG0614">
    <property type="taxonomic scope" value="Bacteria"/>
</dbReference>
<evidence type="ECO:0000256" key="1">
    <source>
        <dbReference type="ARBA" id="ARBA00004196"/>
    </source>
</evidence>
<dbReference type="PANTHER" id="PTHR30532">
    <property type="entry name" value="IRON III DICITRATE-BINDING PERIPLASMIC PROTEIN"/>
    <property type="match status" value="1"/>
</dbReference>
<feature type="chain" id="PRO_5003279388" evidence="6">
    <location>
        <begin position="27"/>
        <end position="306"/>
    </location>
</feature>
<evidence type="ECO:0000256" key="4">
    <source>
        <dbReference type="ARBA" id="ARBA00022496"/>
    </source>
</evidence>
<organism evidence="8 9">
    <name type="scientific">Marinomonas mediterranea (strain ATCC 700492 / JCM 21426 / NBRC 103028 / MMB-1)</name>
    <dbReference type="NCBI Taxonomy" id="717774"/>
    <lineage>
        <taxon>Bacteria</taxon>
        <taxon>Pseudomonadati</taxon>
        <taxon>Pseudomonadota</taxon>
        <taxon>Gammaproteobacteria</taxon>
        <taxon>Oceanospirillales</taxon>
        <taxon>Oceanospirillaceae</taxon>
        <taxon>Marinomonas</taxon>
    </lineage>
</organism>
<dbReference type="PATRIC" id="fig|717774.3.peg.4118"/>
<dbReference type="CDD" id="cd01146">
    <property type="entry name" value="FhuD"/>
    <property type="match status" value="1"/>
</dbReference>
<dbReference type="Gene3D" id="3.40.50.1980">
    <property type="entry name" value="Nitrogenase molybdenum iron protein domain"/>
    <property type="match status" value="2"/>
</dbReference>
<dbReference type="HOGENOM" id="CLU_038034_10_0_6"/>
<dbReference type="KEGG" id="mme:Marme_3992"/>
<dbReference type="GO" id="GO:0030288">
    <property type="term" value="C:outer membrane-bounded periplasmic space"/>
    <property type="evidence" value="ECO:0007669"/>
    <property type="project" value="TreeGrafter"/>
</dbReference>
<sequence length="306" mass="34510" precursor="true">MLSRVHATTINLALLLFMSSPTSLFAVTMMDQYGESVFESAPKRIAALSWELAEDLVELGVTPLAMPEIEGYSEWVVRPAISDTTEDIGSRAEPNLEKLTALQPDVIVITPTLLDLRERLSDIAPVLVFDTYRKDHNNMDAADKTFLQLGRLVGREEIAQQRLVEREQLFQNLTSKLRTKFGEQLPEVTTVRFASTSSVWVYGDNAMPTYVLERLGLKNGFSLPVTQWGVTQIRIKKLNAIKEGYLLYFEPFHQQQKLERSLLWKAMPFVRHGKVNAIRSTWTYGGAMSLGYLAQALTDSLLDIAP</sequence>
<dbReference type="InterPro" id="IPR002491">
    <property type="entry name" value="ABC_transptr_periplasmic_BD"/>
</dbReference>
<dbReference type="AlphaFoldDB" id="F2JZB5"/>